<evidence type="ECO:0008006" key="3">
    <source>
        <dbReference type="Google" id="ProtNLM"/>
    </source>
</evidence>
<comment type="caution">
    <text evidence="1">The sequence shown here is derived from an EMBL/GenBank/DDBJ whole genome shotgun (WGS) entry which is preliminary data.</text>
</comment>
<dbReference type="RefSeq" id="WP_004016365.1">
    <property type="nucleotide sequence ID" value="NZ_CAMXYF010000002.1"/>
</dbReference>
<dbReference type="EMBL" id="JABCUV010000010">
    <property type="protein sequence ID" value="NMW93758.1"/>
    <property type="molecule type" value="Genomic_DNA"/>
</dbReference>
<dbReference type="Proteomes" id="UP000582487">
    <property type="component" value="Unassembled WGS sequence"/>
</dbReference>
<protein>
    <recommendedName>
        <fullName evidence="3">CopG family transcriptional regulator</fullName>
    </recommendedName>
</protein>
<organism evidence="1 2">
    <name type="scientific">Mobiluncus mulieris</name>
    <dbReference type="NCBI Taxonomy" id="2052"/>
    <lineage>
        <taxon>Bacteria</taxon>
        <taxon>Bacillati</taxon>
        <taxon>Actinomycetota</taxon>
        <taxon>Actinomycetes</taxon>
        <taxon>Actinomycetales</taxon>
        <taxon>Actinomycetaceae</taxon>
        <taxon>Mobiluncus</taxon>
    </lineage>
</organism>
<proteinExistence type="predicted"/>
<dbReference type="AlphaFoldDB" id="A0A378PHQ4"/>
<evidence type="ECO:0000313" key="1">
    <source>
        <dbReference type="EMBL" id="NMW93758.1"/>
    </source>
</evidence>
<reference evidence="1 2" key="1">
    <citation type="submission" date="2020-04" db="EMBL/GenBank/DDBJ databases">
        <title>Antimicrobial susceptibility and clonality of vaginal-derived multi-drug resistant Mobiluncus isolates in China.</title>
        <authorList>
            <person name="Zhang X."/>
        </authorList>
    </citation>
    <scope>NUCLEOTIDE SEQUENCE [LARGE SCALE GENOMIC DNA]</scope>
    <source>
        <strain evidence="1 2">7</strain>
    </source>
</reference>
<name>A0A378PHQ4_9ACTO</name>
<accession>A0A378PHQ4</accession>
<evidence type="ECO:0000313" key="2">
    <source>
        <dbReference type="Proteomes" id="UP000582487"/>
    </source>
</evidence>
<sequence>MSTTVSVQFDEETSAKLAELSRQANRPQSFYIKRLVRENIDRLLYENSIRQDCEDIEAGRIGTMSLEELRKISDVAD</sequence>
<gene>
    <name evidence="1" type="ORF">HHJ74_08690</name>
</gene>